<dbReference type="SUPFAM" id="SSF52540">
    <property type="entry name" value="P-loop containing nucleoside triphosphate hydrolases"/>
    <property type="match status" value="1"/>
</dbReference>
<dbReference type="PIRSF" id="PIRSF015617">
    <property type="entry name" value="Adensltrnsf_CobA"/>
    <property type="match status" value="1"/>
</dbReference>
<accession>A0A7V3VUI0</accession>
<dbReference type="AlphaFoldDB" id="A0A7V3VUI0"/>
<dbReference type="InterPro" id="IPR027417">
    <property type="entry name" value="P-loop_NTPase"/>
</dbReference>
<name>A0A7V3VUI0_UNCW3</name>
<dbReference type="EMBL" id="DTOZ01000128">
    <property type="protein sequence ID" value="HGE78294.1"/>
    <property type="molecule type" value="Genomic_DNA"/>
</dbReference>
<dbReference type="InterPro" id="IPR003724">
    <property type="entry name" value="CblAdoTrfase_CobA"/>
</dbReference>
<dbReference type="PANTHER" id="PTHR46638">
    <property type="entry name" value="CORRINOID ADENOSYLTRANSFERASE"/>
    <property type="match status" value="1"/>
</dbReference>
<dbReference type="EC" id="2.5.1.17" evidence="1"/>
<dbReference type="GO" id="GO:0009236">
    <property type="term" value="P:cobalamin biosynthetic process"/>
    <property type="evidence" value="ECO:0007669"/>
    <property type="project" value="InterPro"/>
</dbReference>
<dbReference type="NCBIfam" id="NF004637">
    <property type="entry name" value="PRK05986.1"/>
    <property type="match status" value="1"/>
</dbReference>
<dbReference type="GO" id="GO:0008817">
    <property type="term" value="F:corrinoid adenosyltransferase activity"/>
    <property type="evidence" value="ECO:0007669"/>
    <property type="project" value="UniProtKB-EC"/>
</dbReference>
<gene>
    <name evidence="1" type="primary">cobO</name>
    <name evidence="1" type="ORF">ENX68_04760</name>
</gene>
<protein>
    <submittedName>
        <fullName evidence="1">Cob(I)yrinic acid a,c-diamide adenosyltransferase</fullName>
        <ecNumber evidence="1">2.5.1.17</ecNumber>
    </submittedName>
</protein>
<comment type="caution">
    <text evidence="1">The sequence shown here is derived from an EMBL/GenBank/DDBJ whole genome shotgun (WGS) entry which is preliminary data.</text>
</comment>
<reference evidence="1" key="1">
    <citation type="journal article" date="2020" name="mSystems">
        <title>Genome- and Community-Level Interaction Insights into Carbon Utilization and Element Cycling Functions of Hydrothermarchaeota in Hydrothermal Sediment.</title>
        <authorList>
            <person name="Zhou Z."/>
            <person name="Liu Y."/>
            <person name="Xu W."/>
            <person name="Pan J."/>
            <person name="Luo Z.H."/>
            <person name="Li M."/>
        </authorList>
    </citation>
    <scope>NUCLEOTIDE SEQUENCE [LARGE SCALE GENOMIC DNA]</scope>
    <source>
        <strain evidence="1">SpSt-961</strain>
    </source>
</reference>
<dbReference type="NCBIfam" id="TIGR00708">
    <property type="entry name" value="cobA"/>
    <property type="match status" value="1"/>
</dbReference>
<organism evidence="1">
    <name type="scientific">candidate division WOR-3 bacterium</name>
    <dbReference type="NCBI Taxonomy" id="2052148"/>
    <lineage>
        <taxon>Bacteria</taxon>
        <taxon>Bacteria division WOR-3</taxon>
    </lineage>
</organism>
<keyword evidence="1" id="KW-0808">Transferase</keyword>
<dbReference type="Gene3D" id="3.40.50.300">
    <property type="entry name" value="P-loop containing nucleotide triphosphate hydrolases"/>
    <property type="match status" value="1"/>
</dbReference>
<sequence>MIQIYTGNGKGKTTAALGLALRAVGHGKKVIMIQFMKGKINYGELKSAKLLKNFKIEQYGRPDFVDKDNPAEIDKELARKGFERAKQVIKEKKYDIVILDELNVAIDYGLIPLNEVLEFLKKIPKRIEVVITGRYMPEEFNDYADLISEIREVKHYFQKGVRARKGFEY</sequence>
<dbReference type="GO" id="GO:0005524">
    <property type="term" value="F:ATP binding"/>
    <property type="evidence" value="ECO:0007669"/>
    <property type="project" value="InterPro"/>
</dbReference>
<evidence type="ECO:0000313" key="1">
    <source>
        <dbReference type="EMBL" id="HGE78294.1"/>
    </source>
</evidence>
<dbReference type="CDD" id="cd00561">
    <property type="entry name" value="CobA_ACA"/>
    <property type="match status" value="1"/>
</dbReference>
<proteinExistence type="predicted"/>
<dbReference type="Pfam" id="PF02572">
    <property type="entry name" value="CobA_CobO_BtuR"/>
    <property type="match status" value="1"/>
</dbReference>
<dbReference type="PANTHER" id="PTHR46638:SF1">
    <property type="entry name" value="CORRINOID ADENOSYLTRANSFERASE"/>
    <property type="match status" value="1"/>
</dbReference>